<dbReference type="RefSeq" id="WP_387975850.1">
    <property type="nucleotide sequence ID" value="NZ_JBHRWO010000010.1"/>
</dbReference>
<evidence type="ECO:0000256" key="1">
    <source>
        <dbReference type="ARBA" id="ARBA00005695"/>
    </source>
</evidence>
<dbReference type="InterPro" id="IPR039424">
    <property type="entry name" value="SBP_5"/>
</dbReference>
<protein>
    <submittedName>
        <fullName evidence="7">ABC transporter substrate-binding protein</fullName>
    </submittedName>
</protein>
<name>A0ABV7Q0T3_9ACTN</name>
<comment type="caution">
    <text evidence="7">The sequence shown here is derived from an EMBL/GenBank/DDBJ whole genome shotgun (WGS) entry which is preliminary data.</text>
</comment>
<dbReference type="SUPFAM" id="SSF53850">
    <property type="entry name" value="Periplasmic binding protein-like II"/>
    <property type="match status" value="1"/>
</dbReference>
<dbReference type="Gene3D" id="3.10.105.10">
    <property type="entry name" value="Dipeptide-binding Protein, Domain 3"/>
    <property type="match status" value="1"/>
</dbReference>
<feature type="signal peptide" evidence="5">
    <location>
        <begin position="1"/>
        <end position="28"/>
    </location>
</feature>
<reference evidence="8" key="1">
    <citation type="journal article" date="2019" name="Int. J. Syst. Evol. Microbiol.">
        <title>The Global Catalogue of Microorganisms (GCM) 10K type strain sequencing project: providing services to taxonomists for standard genome sequencing and annotation.</title>
        <authorList>
            <consortium name="The Broad Institute Genomics Platform"/>
            <consortium name="The Broad Institute Genome Sequencing Center for Infectious Disease"/>
            <person name="Wu L."/>
            <person name="Ma J."/>
        </authorList>
    </citation>
    <scope>NUCLEOTIDE SEQUENCE [LARGE SCALE GENOMIC DNA]</scope>
    <source>
        <strain evidence="8">CGMCC 4.7396</strain>
    </source>
</reference>
<dbReference type="PIRSF" id="PIRSF002741">
    <property type="entry name" value="MppA"/>
    <property type="match status" value="1"/>
</dbReference>
<dbReference type="PANTHER" id="PTHR30290:SF9">
    <property type="entry name" value="OLIGOPEPTIDE-BINDING PROTEIN APPA"/>
    <property type="match status" value="1"/>
</dbReference>
<comment type="similarity">
    <text evidence="1">Belongs to the bacterial solute-binding protein 5 family.</text>
</comment>
<keyword evidence="2" id="KW-0813">Transport</keyword>
<dbReference type="InterPro" id="IPR000914">
    <property type="entry name" value="SBP_5_dom"/>
</dbReference>
<evidence type="ECO:0000259" key="6">
    <source>
        <dbReference type="Pfam" id="PF00496"/>
    </source>
</evidence>
<dbReference type="InterPro" id="IPR030678">
    <property type="entry name" value="Peptide/Ni-bd"/>
</dbReference>
<keyword evidence="3 5" id="KW-0732">Signal</keyword>
<evidence type="ECO:0000256" key="2">
    <source>
        <dbReference type="ARBA" id="ARBA00022448"/>
    </source>
</evidence>
<dbReference type="EMBL" id="JBHRWO010000010">
    <property type="protein sequence ID" value="MFC3493462.1"/>
    <property type="molecule type" value="Genomic_DNA"/>
</dbReference>
<accession>A0ABV7Q0T3</accession>
<feature type="chain" id="PRO_5047067029" evidence="5">
    <location>
        <begin position="29"/>
        <end position="581"/>
    </location>
</feature>
<evidence type="ECO:0000313" key="7">
    <source>
        <dbReference type="EMBL" id="MFC3493462.1"/>
    </source>
</evidence>
<sequence length="581" mass="62499">MQYASPPPATWRATALAAAAVLGLSALAACGSDGGTAEGAQTAEDFDFSCPERTDGEPAADATANEETPFVFGTPGDPSTMDPVFARDGETFRVTHQIYETLLDTDCTTPSPGLAESWEQNEEGTAWTFHLREGVVFHDGEALDGAAVCANFDRWANFKGGFQSPNFTYYYSNAFGGFAENDPESGIETESIYEGCAADGLDATISLSKYTSSFPGAFTQRALAIISPKSIEAVADVAIASADDPLPAYTQEVGALAGTGPFTLTEWDHSEGSVTLARNEAYWGEKAGVKTLIFSTIPDETARRQALEAGDIHGYDLAAPADVQPLLDAGYQVPVRGVFNVLYMAFQQEYEPLQDHAVREALAHAVDRQRIVDSILPPGGGVATQFIPPSLDGWSEDVATYDYDTEKAKELLAEAGQEDLTLEFCYPTDVSRPYMPAPKDIFDMITSDLEAAGVTVEARPITWVDYLTSTRAGECPAYIIGWTGDYADPYNFLGNWFARESSEWGFSDAEMFEAVAAANSEPDAAKRVELWKAANELIMAELPGLPISNSPPSIAFAPNVYPPDVSPMTAEDFAQVYFTGS</sequence>
<proteinExistence type="inferred from homology"/>
<dbReference type="Proteomes" id="UP001595712">
    <property type="component" value="Unassembled WGS sequence"/>
</dbReference>
<dbReference type="PANTHER" id="PTHR30290">
    <property type="entry name" value="PERIPLASMIC BINDING COMPONENT OF ABC TRANSPORTER"/>
    <property type="match status" value="1"/>
</dbReference>
<evidence type="ECO:0000256" key="5">
    <source>
        <dbReference type="SAM" id="SignalP"/>
    </source>
</evidence>
<feature type="region of interest" description="Disordered" evidence="4">
    <location>
        <begin position="51"/>
        <end position="77"/>
    </location>
</feature>
<evidence type="ECO:0000256" key="3">
    <source>
        <dbReference type="ARBA" id="ARBA00022729"/>
    </source>
</evidence>
<dbReference type="CDD" id="cd08493">
    <property type="entry name" value="PBP2_DppA_like"/>
    <property type="match status" value="1"/>
</dbReference>
<dbReference type="Gene3D" id="3.40.190.10">
    <property type="entry name" value="Periplasmic binding protein-like II"/>
    <property type="match status" value="1"/>
</dbReference>
<organism evidence="7 8">
    <name type="scientific">Glycomyces rhizosphaerae</name>
    <dbReference type="NCBI Taxonomy" id="2054422"/>
    <lineage>
        <taxon>Bacteria</taxon>
        <taxon>Bacillati</taxon>
        <taxon>Actinomycetota</taxon>
        <taxon>Actinomycetes</taxon>
        <taxon>Glycomycetales</taxon>
        <taxon>Glycomycetaceae</taxon>
        <taxon>Glycomyces</taxon>
    </lineage>
</organism>
<dbReference type="Pfam" id="PF00496">
    <property type="entry name" value="SBP_bac_5"/>
    <property type="match status" value="1"/>
</dbReference>
<evidence type="ECO:0000313" key="8">
    <source>
        <dbReference type="Proteomes" id="UP001595712"/>
    </source>
</evidence>
<keyword evidence="8" id="KW-1185">Reference proteome</keyword>
<gene>
    <name evidence="7" type="ORF">ACFO8M_13345</name>
</gene>
<feature type="domain" description="Solute-binding protein family 5" evidence="6">
    <location>
        <begin position="110"/>
        <end position="499"/>
    </location>
</feature>
<dbReference type="Gene3D" id="3.90.76.10">
    <property type="entry name" value="Dipeptide-binding Protein, Domain 1"/>
    <property type="match status" value="1"/>
</dbReference>
<evidence type="ECO:0000256" key="4">
    <source>
        <dbReference type="SAM" id="MobiDB-lite"/>
    </source>
</evidence>